<reference evidence="2 3" key="1">
    <citation type="submission" date="2015-11" db="EMBL/GenBank/DDBJ databases">
        <title>Genomic analysis of 38 Legionella species identifies large and diverse effector repertoires.</title>
        <authorList>
            <person name="Burstein D."/>
            <person name="Amaro F."/>
            <person name="Zusman T."/>
            <person name="Lifshitz Z."/>
            <person name="Cohen O."/>
            <person name="Gilbert J.A."/>
            <person name="Pupko T."/>
            <person name="Shuman H.A."/>
            <person name="Segal G."/>
        </authorList>
    </citation>
    <scope>NUCLEOTIDE SEQUENCE [LARGE SCALE GENOMIC DNA]</scope>
    <source>
        <strain evidence="2 3">SE-32A-C8</strain>
    </source>
</reference>
<dbReference type="OrthoDB" id="5648553at2"/>
<feature type="region of interest" description="Disordered" evidence="1">
    <location>
        <begin position="417"/>
        <end position="463"/>
    </location>
</feature>
<proteinExistence type="predicted"/>
<name>A0A0W0TVK2_LEGER</name>
<feature type="region of interest" description="Disordered" evidence="1">
    <location>
        <begin position="1"/>
        <end position="24"/>
    </location>
</feature>
<dbReference type="RefSeq" id="WP_058525593.1">
    <property type="nucleotide sequence ID" value="NZ_CAAAHY010000001.1"/>
</dbReference>
<protein>
    <submittedName>
        <fullName evidence="2">Uncharacterized protein</fullName>
    </submittedName>
</protein>
<gene>
    <name evidence="2" type="ORF">Lery_0419</name>
</gene>
<dbReference type="Proteomes" id="UP000054773">
    <property type="component" value="Unassembled WGS sequence"/>
</dbReference>
<comment type="caution">
    <text evidence="2">The sequence shown here is derived from an EMBL/GenBank/DDBJ whole genome shotgun (WGS) entry which is preliminary data.</text>
</comment>
<dbReference type="AlphaFoldDB" id="A0A0W0TVK2"/>
<feature type="compositionally biased region" description="Basic and acidic residues" evidence="1">
    <location>
        <begin position="10"/>
        <end position="20"/>
    </location>
</feature>
<accession>A0A0W0TVK2</accession>
<evidence type="ECO:0000256" key="1">
    <source>
        <dbReference type="SAM" id="MobiDB-lite"/>
    </source>
</evidence>
<sequence length="463" mass="51770">MKPNQPNQDGKSEQPEETKANRTPGSWDQFQLLLYQIITSESADNVVDMVGILGSHLFHLAAMLPQKKFFAGNMNPNLKKRIATIKDTDINSLLEANIMPLTPLANPDSLSLRKEMLELEKQVLEKNSILFDKTASEEIIKSCDAKNFYFLPIANLSAEATATLFTRLQDKKCSYLAVYQNQLSSLPITVNGVSCFDFIDIQGPNPVRWFLYTSSTMAPVIQAFCLKVYVDNEQLAKAKVNTIQSELKTVKDPIQRQRLEINLKVATDVFNFIRESFENSPLNEKQATSKALSAAEAKTPANPKRQLIGPEPALCKAKTSQQSGGHPWSQRQQPALEFFGRKVYSATEIKHQTIQADMMALSTEFQHMATRLAQTDFTKSEETLRIMEALELLKSRAAHQVEKAKEVIDALTPEKADSMTKVSEANPKRLKPNLIADNPVSAPSPATTTQTREKKHSVSFLLN</sequence>
<dbReference type="EMBL" id="LNYA01000003">
    <property type="protein sequence ID" value="KTC99518.1"/>
    <property type="molecule type" value="Genomic_DNA"/>
</dbReference>
<keyword evidence="3" id="KW-1185">Reference proteome</keyword>
<organism evidence="2 3">
    <name type="scientific">Legionella erythra</name>
    <dbReference type="NCBI Taxonomy" id="448"/>
    <lineage>
        <taxon>Bacteria</taxon>
        <taxon>Pseudomonadati</taxon>
        <taxon>Pseudomonadota</taxon>
        <taxon>Gammaproteobacteria</taxon>
        <taxon>Legionellales</taxon>
        <taxon>Legionellaceae</taxon>
        <taxon>Legionella</taxon>
    </lineage>
</organism>
<evidence type="ECO:0000313" key="2">
    <source>
        <dbReference type="EMBL" id="KTC99518.1"/>
    </source>
</evidence>
<dbReference type="PATRIC" id="fig|448.7.peg.435"/>
<evidence type="ECO:0000313" key="3">
    <source>
        <dbReference type="Proteomes" id="UP000054773"/>
    </source>
</evidence>